<dbReference type="EMBL" id="FN554970">
    <property type="protein sequence ID" value="CBH12795.1"/>
    <property type="molecule type" value="Genomic_DNA"/>
</dbReference>
<dbReference type="AlphaFoldDB" id="C9ZTR0"/>
<sequence length="743" mass="81905">MSIYIFIYCPACFVLCTNVQALFPPSTTCRSASSTSAYTYRRADSGRGCVRIVKSLSKTKTTKKRDKAVPAVFSLDSMNEDKKAPLTVDTGADSSGKKSIFSVPNDTLVEFDAKSDTIRGELVQVIAAWLIEQGLTSSAQLLCDEAAALFHQEHSERKTLRDVSRSVQEGNWEAASSKLKKLEPLIAPEADVSRDSSSQTASLIRSLPFLLAQQQFLEYVDEDDGQRAHHFFMRRIKPLEGTINREHFQQLVYLLTCRNVSEAGTTFPVWRGWTPMKGRLQLQSLIANIIGHYNTSPYCHQYKYHVDDEPNATVINLEQILANSLSYELLKSQHPNLLAGLPVHPVYSIWRPLGEQLLPTNLVMTLDVNTLCHSAKLHTGENVRLTACQPFLQVPALAVGTDAGEILWVPLKNRKEDTTLESHGACTSLYRYKAPVRGMTYHEQQLLLSWSGCQAVVLNVVQLKKSRGTVPEQQDYLADCVANTFTHAAEVRSACLFPCGFILATGLSDGTVTEWNLITGAQMSQHAFSASSIESLAVNRSGSCYFAASREGLVRVVDASTGVLLFTFALLITSEISSIAISPSSSLLLVCYKTGTLRLWDVLTGNSLAQRLEGMESTKCRCTCVTFGANDSHIITGHDDGCLYFWDTGRSRLRRCQTASSPLSSAFGSREGAHGESPVLYSPNNPSMHNFPPGEAVSPQTSLRLHRAQITDVKFQHNYVVTCGGDGRICICASVMKDMERRV</sequence>
<dbReference type="Gene3D" id="2.130.10.10">
    <property type="entry name" value="YVTN repeat-like/Quinoprotein amine dehydrogenase"/>
    <property type="match status" value="2"/>
</dbReference>
<keyword evidence="5" id="KW-0732">Signal</keyword>
<evidence type="ECO:0000256" key="4">
    <source>
        <dbReference type="SAM" id="MobiDB-lite"/>
    </source>
</evidence>
<evidence type="ECO:0000256" key="5">
    <source>
        <dbReference type="SAM" id="SignalP"/>
    </source>
</evidence>
<feature type="chain" id="PRO_5003005468" evidence="5">
    <location>
        <begin position="22"/>
        <end position="743"/>
    </location>
</feature>
<dbReference type="KEGG" id="tbg:TbgDal_VII6860"/>
<organism evidence="6 7">
    <name type="scientific">Trypanosoma brucei gambiense (strain MHOM/CI/86/DAL972)</name>
    <dbReference type="NCBI Taxonomy" id="679716"/>
    <lineage>
        <taxon>Eukaryota</taxon>
        <taxon>Discoba</taxon>
        <taxon>Euglenozoa</taxon>
        <taxon>Kinetoplastea</taxon>
        <taxon>Metakinetoplastina</taxon>
        <taxon>Trypanosomatida</taxon>
        <taxon>Trypanosomatidae</taxon>
        <taxon>Trypanosoma</taxon>
    </lineage>
</organism>
<evidence type="ECO:0000256" key="3">
    <source>
        <dbReference type="PROSITE-ProRule" id="PRU00221"/>
    </source>
</evidence>
<dbReference type="PANTHER" id="PTHR22838:SF0">
    <property type="entry name" value="WD REPEAT-CONTAINING PROTEIN 26"/>
    <property type="match status" value="1"/>
</dbReference>
<dbReference type="InterPro" id="IPR001680">
    <property type="entry name" value="WD40_rpt"/>
</dbReference>
<proteinExistence type="predicted"/>
<dbReference type="SMART" id="SM00320">
    <property type="entry name" value="WD40"/>
    <property type="match status" value="5"/>
</dbReference>
<dbReference type="PANTHER" id="PTHR22838">
    <property type="entry name" value="WD REPEAT PROTEIN 26-RELATED"/>
    <property type="match status" value="1"/>
</dbReference>
<dbReference type="OrthoDB" id="674604at2759"/>
<evidence type="ECO:0000313" key="6">
    <source>
        <dbReference type="EMBL" id="CBH12795.1"/>
    </source>
</evidence>
<keyword evidence="2" id="KW-0677">Repeat</keyword>
<dbReference type="Pfam" id="PF00400">
    <property type="entry name" value="WD40"/>
    <property type="match status" value="3"/>
</dbReference>
<feature type="signal peptide" evidence="5">
    <location>
        <begin position="1"/>
        <end position="21"/>
    </location>
</feature>
<dbReference type="RefSeq" id="XP_011775075.1">
    <property type="nucleotide sequence ID" value="XM_011776773.1"/>
</dbReference>
<reference evidence="7" key="1">
    <citation type="journal article" date="2010" name="PLoS Negl. Trop. Dis.">
        <title>The genome sequence of Trypanosoma brucei gambiense, causative agent of chronic human african trypanosomiasis.</title>
        <authorList>
            <person name="Jackson A.P."/>
            <person name="Sanders M."/>
            <person name="Berry A."/>
            <person name="McQuillan J."/>
            <person name="Aslett M.A."/>
            <person name="Quail M.A."/>
            <person name="Chukualim B."/>
            <person name="Capewell P."/>
            <person name="MacLeod A."/>
            <person name="Melville S.E."/>
            <person name="Gibson W."/>
            <person name="Barry J.D."/>
            <person name="Berriman M."/>
            <person name="Hertz-Fowler C."/>
        </authorList>
    </citation>
    <scope>NUCLEOTIDE SEQUENCE [LARGE SCALE GENOMIC DNA]</scope>
    <source>
        <strain evidence="7">MHOM/CI/86/DAL972</strain>
    </source>
</reference>
<evidence type="ECO:0000256" key="2">
    <source>
        <dbReference type="ARBA" id="ARBA00022737"/>
    </source>
</evidence>
<dbReference type="InterPro" id="IPR036322">
    <property type="entry name" value="WD40_repeat_dom_sf"/>
</dbReference>
<accession>C9ZTR0</accession>
<dbReference type="GeneID" id="23862965"/>
<evidence type="ECO:0000256" key="1">
    <source>
        <dbReference type="ARBA" id="ARBA00022574"/>
    </source>
</evidence>
<feature type="region of interest" description="Disordered" evidence="4">
    <location>
        <begin position="663"/>
        <end position="700"/>
    </location>
</feature>
<dbReference type="InterPro" id="IPR051350">
    <property type="entry name" value="WD_repeat-ST_regulator"/>
</dbReference>
<gene>
    <name evidence="6" type="ORF">TbgDal_VII6860</name>
</gene>
<name>C9ZTR0_TRYB9</name>
<dbReference type="SUPFAM" id="SSF50978">
    <property type="entry name" value="WD40 repeat-like"/>
    <property type="match status" value="1"/>
</dbReference>
<dbReference type="PROSITE" id="PS50082">
    <property type="entry name" value="WD_REPEATS_2"/>
    <property type="match status" value="2"/>
</dbReference>
<dbReference type="Proteomes" id="UP000002316">
    <property type="component" value="Chromosome 7"/>
</dbReference>
<keyword evidence="1 3" id="KW-0853">WD repeat</keyword>
<protein>
    <submittedName>
        <fullName evidence="6">Uncharacterized protein</fullName>
    </submittedName>
</protein>
<evidence type="ECO:0000313" key="7">
    <source>
        <dbReference type="Proteomes" id="UP000002316"/>
    </source>
</evidence>
<dbReference type="InterPro" id="IPR015943">
    <property type="entry name" value="WD40/YVTN_repeat-like_dom_sf"/>
</dbReference>
<feature type="repeat" description="WD" evidence="3">
    <location>
        <begin position="484"/>
        <end position="525"/>
    </location>
</feature>
<feature type="repeat" description="WD" evidence="3">
    <location>
        <begin position="573"/>
        <end position="610"/>
    </location>
</feature>
<dbReference type="VEuPathDB" id="TriTrypDB:Tbg972.7.6860"/>